<sequence length="256" mass="28397">MAKRETCLWIFPVRWGVFVVSFMITIISVALIAATFLHKNPMMIHLAVIHQVLPWVYIIVLAVSGVIGLFGMMAAIAGNHGFMAFYKITVWLLTFFVVGIWQIIIFILALVNRSKTLNACNEANPSTQDYNSTQNANVTIEGYTTTLLGVNMGETYGVANCDQAVQAGIIGIAVLLFVGGIFSTWFGLIVNKCTRSLDHGYMGSHARAAHWDDNLDDLQSAYARDKKNAPKYPLKDLNKTSKFSRGLMKLKLKSNK</sequence>
<gene>
    <name evidence="2" type="ORF">HPULCUR_007506</name>
</gene>
<comment type="caution">
    <text evidence="2">The sequence shown here is derived from an EMBL/GenBank/DDBJ whole genome shotgun (WGS) entry which is preliminary data.</text>
</comment>
<dbReference type="Proteomes" id="UP001476247">
    <property type="component" value="Unassembled WGS sequence"/>
</dbReference>
<evidence type="ECO:0000313" key="2">
    <source>
        <dbReference type="EMBL" id="GAA5802046.1"/>
    </source>
</evidence>
<keyword evidence="3" id="KW-1185">Reference proteome</keyword>
<organism evidence="2 3">
    <name type="scientific">Helicostylum pulchrum</name>
    <dbReference type="NCBI Taxonomy" id="562976"/>
    <lineage>
        <taxon>Eukaryota</taxon>
        <taxon>Fungi</taxon>
        <taxon>Fungi incertae sedis</taxon>
        <taxon>Mucoromycota</taxon>
        <taxon>Mucoromycotina</taxon>
        <taxon>Mucoromycetes</taxon>
        <taxon>Mucorales</taxon>
        <taxon>Mucorineae</taxon>
        <taxon>Mucoraceae</taxon>
        <taxon>Helicostylum</taxon>
    </lineage>
</organism>
<name>A0ABP9Y503_9FUNG</name>
<keyword evidence="1" id="KW-0812">Transmembrane</keyword>
<dbReference type="EMBL" id="BAABUJ010000021">
    <property type="protein sequence ID" value="GAA5802046.1"/>
    <property type="molecule type" value="Genomic_DNA"/>
</dbReference>
<reference evidence="2 3" key="1">
    <citation type="submission" date="2024-04" db="EMBL/GenBank/DDBJ databases">
        <title>genome sequences of Mucor flavus KT1a and Helicostylum pulchrum KT1b strains isolation_sourced from the surface of a dry-aged beef.</title>
        <authorList>
            <person name="Toyotome T."/>
            <person name="Hosono M."/>
            <person name="Torimaru M."/>
            <person name="Fukuda K."/>
            <person name="Mikami N."/>
        </authorList>
    </citation>
    <scope>NUCLEOTIDE SEQUENCE [LARGE SCALE GENOMIC DNA]</scope>
    <source>
        <strain evidence="2 3">KT1b</strain>
    </source>
</reference>
<feature type="transmembrane region" description="Helical" evidence="1">
    <location>
        <begin position="55"/>
        <end position="76"/>
    </location>
</feature>
<evidence type="ECO:0008006" key="4">
    <source>
        <dbReference type="Google" id="ProtNLM"/>
    </source>
</evidence>
<evidence type="ECO:0000256" key="1">
    <source>
        <dbReference type="SAM" id="Phobius"/>
    </source>
</evidence>
<evidence type="ECO:0000313" key="3">
    <source>
        <dbReference type="Proteomes" id="UP001476247"/>
    </source>
</evidence>
<accession>A0ABP9Y503</accession>
<feature type="transmembrane region" description="Helical" evidence="1">
    <location>
        <begin position="88"/>
        <end position="111"/>
    </location>
</feature>
<proteinExistence type="predicted"/>
<keyword evidence="1" id="KW-0472">Membrane</keyword>
<protein>
    <recommendedName>
        <fullName evidence="4">Tetraspanin</fullName>
    </recommendedName>
</protein>
<keyword evidence="1" id="KW-1133">Transmembrane helix</keyword>
<feature type="transmembrane region" description="Helical" evidence="1">
    <location>
        <begin position="167"/>
        <end position="190"/>
    </location>
</feature>
<feature type="transmembrane region" description="Helical" evidence="1">
    <location>
        <begin position="12"/>
        <end position="35"/>
    </location>
</feature>